<dbReference type="CDD" id="cd00093">
    <property type="entry name" value="HTH_XRE"/>
    <property type="match status" value="1"/>
</dbReference>
<comment type="caution">
    <text evidence="2">The sequence shown here is derived from an EMBL/GenBank/DDBJ whole genome shotgun (WGS) entry which is preliminary data.</text>
</comment>
<reference evidence="3" key="1">
    <citation type="journal article" date="2019" name="Int. J. Syst. Evol. Microbiol.">
        <title>The Global Catalogue of Microorganisms (GCM) 10K type strain sequencing project: providing services to taxonomists for standard genome sequencing and annotation.</title>
        <authorList>
            <consortium name="The Broad Institute Genomics Platform"/>
            <consortium name="The Broad Institute Genome Sequencing Center for Infectious Disease"/>
            <person name="Wu L."/>
            <person name="Ma J."/>
        </authorList>
    </citation>
    <scope>NUCLEOTIDE SEQUENCE [LARGE SCALE GENOMIC DNA]</scope>
    <source>
        <strain evidence="3">KCTC 33676</strain>
    </source>
</reference>
<dbReference type="Proteomes" id="UP001597497">
    <property type="component" value="Unassembled WGS sequence"/>
</dbReference>
<dbReference type="Pfam" id="PF13443">
    <property type="entry name" value="HTH_26"/>
    <property type="match status" value="1"/>
</dbReference>
<dbReference type="EMBL" id="JBHUMM010000043">
    <property type="protein sequence ID" value="MFD2672786.1"/>
    <property type="molecule type" value="Genomic_DNA"/>
</dbReference>
<keyword evidence="3" id="KW-1185">Reference proteome</keyword>
<dbReference type="Gene3D" id="1.10.260.40">
    <property type="entry name" value="lambda repressor-like DNA-binding domains"/>
    <property type="match status" value="1"/>
</dbReference>
<sequence length="77" mass="9041">MGRKINVKLNEVMRSRNLTQLQLSEMTGVRQASISEMSRNIRDKVNLRHLERIADALNIDDVSELIEITYIQHYNEE</sequence>
<feature type="domain" description="HTH cro/C1-type" evidence="1">
    <location>
        <begin position="9"/>
        <end position="65"/>
    </location>
</feature>
<organism evidence="2 3">
    <name type="scientific">Marinicrinis sediminis</name>
    <dbReference type="NCBI Taxonomy" id="1652465"/>
    <lineage>
        <taxon>Bacteria</taxon>
        <taxon>Bacillati</taxon>
        <taxon>Bacillota</taxon>
        <taxon>Bacilli</taxon>
        <taxon>Bacillales</taxon>
        <taxon>Paenibacillaceae</taxon>
    </lineage>
</organism>
<proteinExistence type="predicted"/>
<evidence type="ECO:0000259" key="1">
    <source>
        <dbReference type="PROSITE" id="PS50943"/>
    </source>
</evidence>
<evidence type="ECO:0000313" key="3">
    <source>
        <dbReference type="Proteomes" id="UP001597497"/>
    </source>
</evidence>
<name>A0ABW5RDM4_9BACL</name>
<dbReference type="RefSeq" id="WP_379930348.1">
    <property type="nucleotide sequence ID" value="NZ_JBHUMM010000043.1"/>
</dbReference>
<gene>
    <name evidence="2" type="ORF">ACFSUC_14555</name>
</gene>
<dbReference type="SUPFAM" id="SSF47413">
    <property type="entry name" value="lambda repressor-like DNA-binding domains"/>
    <property type="match status" value="1"/>
</dbReference>
<protein>
    <submittedName>
        <fullName evidence="2">Helix-turn-helix domain-containing protein</fullName>
    </submittedName>
</protein>
<dbReference type="InterPro" id="IPR001387">
    <property type="entry name" value="Cro/C1-type_HTH"/>
</dbReference>
<dbReference type="SMART" id="SM00530">
    <property type="entry name" value="HTH_XRE"/>
    <property type="match status" value="1"/>
</dbReference>
<accession>A0ABW5RDM4</accession>
<dbReference type="PROSITE" id="PS50943">
    <property type="entry name" value="HTH_CROC1"/>
    <property type="match status" value="1"/>
</dbReference>
<evidence type="ECO:0000313" key="2">
    <source>
        <dbReference type="EMBL" id="MFD2672786.1"/>
    </source>
</evidence>
<dbReference type="InterPro" id="IPR010982">
    <property type="entry name" value="Lambda_DNA-bd_dom_sf"/>
</dbReference>